<feature type="binding site" evidence="10">
    <location>
        <position position="36"/>
    </location>
    <ligand>
        <name>Mn(2+)</name>
        <dbReference type="ChEBI" id="CHEBI:29035"/>
    </ligand>
</feature>
<dbReference type="InterPro" id="IPR056375">
    <property type="entry name" value="Idi_bact"/>
</dbReference>
<dbReference type="NCBIfam" id="NF002995">
    <property type="entry name" value="PRK03759.1"/>
    <property type="match status" value="1"/>
</dbReference>
<keyword evidence="13" id="KW-1185">Reference proteome</keyword>
<dbReference type="RefSeq" id="WP_068023174.1">
    <property type="nucleotide sequence ID" value="NZ_QQAZ01000001.1"/>
</dbReference>
<feature type="binding site" evidence="10">
    <location>
        <position position="98"/>
    </location>
    <ligand>
        <name>Mg(2+)</name>
        <dbReference type="ChEBI" id="CHEBI:18420"/>
    </ligand>
</feature>
<dbReference type="OrthoDB" id="9809458at2"/>
<evidence type="ECO:0000256" key="10">
    <source>
        <dbReference type="HAMAP-Rule" id="MF_00202"/>
    </source>
</evidence>
<feature type="active site" evidence="10">
    <location>
        <position position="127"/>
    </location>
</feature>
<proteinExistence type="inferred from homology"/>
<comment type="cofactor">
    <cofactor evidence="10">
        <name>Mn(2+)</name>
        <dbReference type="ChEBI" id="CHEBI:29035"/>
    </cofactor>
    <text evidence="10">Binds 1 Mn(2+) ion per subunit.</text>
</comment>
<evidence type="ECO:0000256" key="8">
    <source>
        <dbReference type="ARBA" id="ARBA00023229"/>
    </source>
</evidence>
<dbReference type="PANTHER" id="PTHR10885:SF0">
    <property type="entry name" value="ISOPENTENYL-DIPHOSPHATE DELTA-ISOMERASE"/>
    <property type="match status" value="1"/>
</dbReference>
<dbReference type="HAMAP" id="MF_00202">
    <property type="entry name" value="Idi"/>
    <property type="match status" value="1"/>
</dbReference>
<evidence type="ECO:0000256" key="2">
    <source>
        <dbReference type="ARBA" id="ARBA00007579"/>
    </source>
</evidence>
<reference evidence="12 13" key="1">
    <citation type="submission" date="2018-07" db="EMBL/GenBank/DDBJ databases">
        <title>Genomic Encyclopedia of Type Strains, Phase IV (KMG-IV): sequencing the most valuable type-strain genomes for metagenomic binning, comparative biology and taxonomic classification.</title>
        <authorList>
            <person name="Goeker M."/>
        </authorList>
    </citation>
    <scope>NUCLEOTIDE SEQUENCE [LARGE SCALE GENOMIC DNA]</scope>
    <source>
        <strain evidence="12 13">DSM 44952</strain>
    </source>
</reference>
<dbReference type="GO" id="GO:0009240">
    <property type="term" value="P:isopentenyl diphosphate biosynthetic process"/>
    <property type="evidence" value="ECO:0007669"/>
    <property type="project" value="TreeGrafter"/>
</dbReference>
<dbReference type="Proteomes" id="UP000255355">
    <property type="component" value="Unassembled WGS sequence"/>
</dbReference>
<dbReference type="Gene3D" id="3.90.79.10">
    <property type="entry name" value="Nucleoside Triphosphate Pyrophosphohydrolase"/>
    <property type="match status" value="1"/>
</dbReference>
<feature type="binding site" evidence="10">
    <location>
        <position position="125"/>
    </location>
    <ligand>
        <name>Mn(2+)</name>
        <dbReference type="ChEBI" id="CHEBI:29035"/>
    </ligand>
</feature>
<comment type="cofactor">
    <cofactor evidence="10">
        <name>Mg(2+)</name>
        <dbReference type="ChEBI" id="CHEBI:18420"/>
    </cofactor>
    <text evidence="10">Binds 1 Mg(2+) ion per subunit. The magnesium ion binds only when substrate is bound.</text>
</comment>
<name>A0A370HE48_9NOCA</name>
<dbReference type="PROSITE" id="PS51462">
    <property type="entry name" value="NUDIX"/>
    <property type="match status" value="1"/>
</dbReference>
<keyword evidence="6 10" id="KW-0460">Magnesium</keyword>
<evidence type="ECO:0000256" key="9">
    <source>
        <dbReference type="ARBA" id="ARBA00023235"/>
    </source>
</evidence>
<dbReference type="EC" id="5.3.3.2" evidence="3 10"/>
<evidence type="ECO:0000256" key="1">
    <source>
        <dbReference type="ARBA" id="ARBA00004826"/>
    </source>
</evidence>
<dbReference type="GO" id="GO:0005737">
    <property type="term" value="C:cytoplasm"/>
    <property type="evidence" value="ECO:0007669"/>
    <property type="project" value="UniProtKB-SubCell"/>
</dbReference>
<gene>
    <name evidence="10" type="primary">idi</name>
    <name evidence="12" type="ORF">DFR68_101357</name>
</gene>
<dbReference type="InterPro" id="IPR000086">
    <property type="entry name" value="NUDIX_hydrolase_dom"/>
</dbReference>
<evidence type="ECO:0000256" key="6">
    <source>
        <dbReference type="ARBA" id="ARBA00022842"/>
    </source>
</evidence>
<evidence type="ECO:0000259" key="11">
    <source>
        <dbReference type="PROSITE" id="PS51462"/>
    </source>
</evidence>
<dbReference type="PANTHER" id="PTHR10885">
    <property type="entry name" value="ISOPENTENYL-DIPHOSPHATE DELTA-ISOMERASE"/>
    <property type="match status" value="1"/>
</dbReference>
<evidence type="ECO:0000313" key="12">
    <source>
        <dbReference type="EMBL" id="RDI55524.1"/>
    </source>
</evidence>
<dbReference type="GO" id="GO:0004452">
    <property type="term" value="F:isopentenyl-diphosphate delta-isomerase activity"/>
    <property type="evidence" value="ECO:0007669"/>
    <property type="project" value="UniProtKB-UniRule"/>
</dbReference>
<accession>A0A370HE48</accession>
<dbReference type="UniPathway" id="UPA00059">
    <property type="reaction ID" value="UER00104"/>
</dbReference>
<feature type="binding site" evidence="10">
    <location>
        <position position="127"/>
    </location>
    <ligand>
        <name>Mn(2+)</name>
        <dbReference type="ChEBI" id="CHEBI:29035"/>
    </ligand>
</feature>
<dbReference type="AlphaFoldDB" id="A0A370HE48"/>
<dbReference type="GO" id="GO:0050992">
    <property type="term" value="P:dimethylallyl diphosphate biosynthetic process"/>
    <property type="evidence" value="ECO:0007669"/>
    <property type="project" value="UniProtKB-UniRule"/>
</dbReference>
<dbReference type="PIRSF" id="PIRSF018427">
    <property type="entry name" value="Isopntndiph_ism"/>
    <property type="match status" value="1"/>
</dbReference>
<evidence type="ECO:0000256" key="4">
    <source>
        <dbReference type="ARBA" id="ARBA00022490"/>
    </source>
</evidence>
<keyword evidence="4 10" id="KW-0963">Cytoplasm</keyword>
<organism evidence="12 13">
    <name type="scientific">Nocardia mexicana</name>
    <dbReference type="NCBI Taxonomy" id="279262"/>
    <lineage>
        <taxon>Bacteria</taxon>
        <taxon>Bacillati</taxon>
        <taxon>Actinomycetota</taxon>
        <taxon>Actinomycetes</taxon>
        <taxon>Mycobacteriales</taxon>
        <taxon>Nocardiaceae</taxon>
        <taxon>Nocardia</taxon>
    </lineage>
</organism>
<evidence type="ECO:0000256" key="5">
    <source>
        <dbReference type="ARBA" id="ARBA00022723"/>
    </source>
</evidence>
<evidence type="ECO:0000256" key="3">
    <source>
        <dbReference type="ARBA" id="ARBA00012057"/>
    </source>
</evidence>
<evidence type="ECO:0000256" key="7">
    <source>
        <dbReference type="ARBA" id="ARBA00023211"/>
    </source>
</evidence>
<dbReference type="STRING" id="1210089.GCA_001613165_04645"/>
<dbReference type="InterPro" id="IPR011876">
    <property type="entry name" value="IsopentenylPP_isomerase_typ1"/>
</dbReference>
<comment type="caution">
    <text evidence="12">The sequence shown here is derived from an EMBL/GenBank/DDBJ whole genome shotgun (WGS) entry which is preliminary data.</text>
</comment>
<dbReference type="InterPro" id="IPR015797">
    <property type="entry name" value="NUDIX_hydrolase-like_dom_sf"/>
</dbReference>
<protein>
    <recommendedName>
        <fullName evidence="3 10">Isopentenyl-diphosphate Delta-isomerase</fullName>
        <shortName evidence="10">IPP isomerase</shortName>
        <ecNumber evidence="3 10">5.3.3.2</ecNumber>
    </recommendedName>
    <alternativeName>
        <fullName evidence="10">IPP:DMAPP isomerase</fullName>
    </alternativeName>
    <alternativeName>
        <fullName evidence="10">Isopentenyl pyrophosphate isomerase</fullName>
    </alternativeName>
</protein>
<comment type="subcellular location">
    <subcellularLocation>
        <location evidence="10">Cytoplasm</location>
    </subcellularLocation>
</comment>
<feature type="binding site" evidence="10">
    <location>
        <position position="43"/>
    </location>
    <ligand>
        <name>Mn(2+)</name>
        <dbReference type="ChEBI" id="CHEBI:29035"/>
    </ligand>
</feature>
<comment type="similarity">
    <text evidence="2 10">Belongs to the IPP isomerase type 1 family.</text>
</comment>
<feature type="active site" evidence="10">
    <location>
        <position position="78"/>
    </location>
</feature>
<comment type="pathway">
    <text evidence="1 10">Isoprenoid biosynthesis; dimethylallyl diphosphate biosynthesis; dimethylallyl diphosphate from isopentenyl diphosphate: step 1/1.</text>
</comment>
<keyword evidence="5 10" id="KW-0479">Metal-binding</keyword>
<comment type="function">
    <text evidence="10">Catalyzes the 1,3-allylic rearrangement of the homoallylic substrate isopentenyl (IPP) to its highly electrophilic allylic isomer, dimethylallyl diphosphate (DMAPP).</text>
</comment>
<feature type="binding site" evidence="10">
    <location>
        <position position="80"/>
    </location>
    <ligand>
        <name>Mn(2+)</name>
        <dbReference type="ChEBI" id="CHEBI:29035"/>
    </ligand>
</feature>
<evidence type="ECO:0000313" key="13">
    <source>
        <dbReference type="Proteomes" id="UP000255355"/>
    </source>
</evidence>
<dbReference type="GO" id="GO:0046872">
    <property type="term" value="F:metal ion binding"/>
    <property type="evidence" value="ECO:0007669"/>
    <property type="project" value="UniProtKB-KW"/>
</dbReference>
<dbReference type="NCBIfam" id="TIGR02150">
    <property type="entry name" value="IPP_isom_1"/>
    <property type="match status" value="1"/>
</dbReference>
<keyword evidence="7 10" id="KW-0464">Manganese</keyword>
<keyword evidence="8 10" id="KW-0414">Isoprene biosynthesis</keyword>
<feature type="domain" description="Nudix hydrolase" evidence="11">
    <location>
        <begin position="41"/>
        <end position="176"/>
    </location>
</feature>
<dbReference type="CDD" id="cd02885">
    <property type="entry name" value="NUDIX_IPP_Isomerase"/>
    <property type="match status" value="1"/>
</dbReference>
<comment type="catalytic activity">
    <reaction evidence="10">
        <text>isopentenyl diphosphate = dimethylallyl diphosphate</text>
        <dbReference type="Rhea" id="RHEA:23284"/>
        <dbReference type="ChEBI" id="CHEBI:57623"/>
        <dbReference type="ChEBI" id="CHEBI:128769"/>
        <dbReference type="EC" id="5.3.3.2"/>
    </reaction>
</comment>
<keyword evidence="9 10" id="KW-0413">Isomerase</keyword>
<sequence>MASGTGQFDTDRESLLVELVDGDGFAVGSCSVARAHHRPGRLHRAFSVLLYDASGRVLLQRRADVKTRFPGLWSNACCGHPAPGQDVVGAATIRLKEELGTISDTLTEVGVYRYRALDPLEDQEENEWDHVLVGTLTEGALQPDPAEVSECTWVDPAELHAALTAEPDRYTPWLLGVLEVARPELTRDG</sequence>
<dbReference type="SUPFAM" id="SSF55811">
    <property type="entry name" value="Nudix"/>
    <property type="match status" value="1"/>
</dbReference>
<dbReference type="Pfam" id="PF00293">
    <property type="entry name" value="NUDIX"/>
    <property type="match status" value="1"/>
</dbReference>
<dbReference type="EMBL" id="QQAZ01000001">
    <property type="protein sequence ID" value="RDI55524.1"/>
    <property type="molecule type" value="Genomic_DNA"/>
</dbReference>